<dbReference type="AlphaFoldDB" id="A0A7V9ACT9"/>
<dbReference type="SUPFAM" id="SSF51445">
    <property type="entry name" value="(Trans)glycosidases"/>
    <property type="match status" value="1"/>
</dbReference>
<gene>
    <name evidence="1" type="ORF">H0921_15365</name>
</gene>
<dbReference type="Proteomes" id="UP000542342">
    <property type="component" value="Unassembled WGS sequence"/>
</dbReference>
<comment type="caution">
    <text evidence="1">The sequence shown here is derived from an EMBL/GenBank/DDBJ whole genome shotgun (WGS) entry which is preliminary data.</text>
</comment>
<accession>A0A7V9ACT9</accession>
<sequence length="360" mass="41221">MGDRAALRPAASTIQTPRATVVSIVKDKFYINGQPTYKGRIWNGVPIEGLLFNSRMVQAIFDDRNPATVTRWAYPDTRKWDPERNTAEFIATMPTWRKHGLLAITLNLQGGSPEGYSKAQPWHNSAIHADGTLDEKYMARLAQVIDKADELGMVVILGLYYFGQDERLKDEQAVIAGVDHVVDWLIARRYTNVVVEVNNECDVKRYDHDILKAERVHELIERVKTRSREKNHPLWVSTSYGGGSIPKPNVVKAADFLLLHGNGVHDPQRITEMVHQTRRVQGYRPMPILFNEDDHYDFDKPNNNFIAAVKAYASWGYFDYRRKGEGFDEGYQSVPVNWQISSERKRGFFRLLSEITGEKP</sequence>
<reference evidence="1 2" key="1">
    <citation type="submission" date="2020-07" db="EMBL/GenBank/DDBJ databases">
        <title>Thermogemmata thermophila gen. nov., sp. nov., a novel moderate thermophilic planctomycete from a Kamchatka hot spring.</title>
        <authorList>
            <person name="Elcheninov A.G."/>
            <person name="Podosokorskaya O.A."/>
            <person name="Kovaleva O.L."/>
            <person name="Novikov A."/>
            <person name="Bonch-Osmolovskaya E.A."/>
            <person name="Toshchakov S.V."/>
            <person name="Kublanov I.V."/>
        </authorList>
    </citation>
    <scope>NUCLEOTIDE SEQUENCE [LARGE SCALE GENOMIC DNA]</scope>
    <source>
        <strain evidence="1 2">2918</strain>
    </source>
</reference>
<dbReference type="Gene3D" id="3.20.20.80">
    <property type="entry name" value="Glycosidases"/>
    <property type="match status" value="1"/>
</dbReference>
<dbReference type="InterPro" id="IPR017853">
    <property type="entry name" value="GH"/>
</dbReference>
<evidence type="ECO:0008006" key="3">
    <source>
        <dbReference type="Google" id="ProtNLM"/>
    </source>
</evidence>
<keyword evidence="2" id="KW-1185">Reference proteome</keyword>
<organism evidence="1 2">
    <name type="scientific">Thermogemmata fonticola</name>
    <dbReference type="NCBI Taxonomy" id="2755323"/>
    <lineage>
        <taxon>Bacteria</taxon>
        <taxon>Pseudomonadati</taxon>
        <taxon>Planctomycetota</taxon>
        <taxon>Planctomycetia</taxon>
        <taxon>Gemmatales</taxon>
        <taxon>Gemmataceae</taxon>
        <taxon>Thermogemmata</taxon>
    </lineage>
</organism>
<dbReference type="EMBL" id="JACEFB010000015">
    <property type="protein sequence ID" value="MBA2227538.1"/>
    <property type="molecule type" value="Genomic_DNA"/>
</dbReference>
<evidence type="ECO:0000313" key="1">
    <source>
        <dbReference type="EMBL" id="MBA2227538.1"/>
    </source>
</evidence>
<name>A0A7V9ACT9_9BACT</name>
<protein>
    <recommendedName>
        <fullName evidence="3">Glycoside hydrolase family 5 domain-containing protein</fullName>
    </recommendedName>
</protein>
<evidence type="ECO:0000313" key="2">
    <source>
        <dbReference type="Proteomes" id="UP000542342"/>
    </source>
</evidence>
<proteinExistence type="predicted"/>
<dbReference type="RefSeq" id="WP_194539440.1">
    <property type="nucleotide sequence ID" value="NZ_JACEFB010000015.1"/>
</dbReference>